<evidence type="ECO:0000313" key="4">
    <source>
        <dbReference type="Proteomes" id="UP001597511"/>
    </source>
</evidence>
<dbReference type="Proteomes" id="UP001597511">
    <property type="component" value="Unassembled WGS sequence"/>
</dbReference>
<gene>
    <name evidence="3" type="ORF">ACFS6H_00680</name>
</gene>
<reference evidence="4" key="1">
    <citation type="journal article" date="2019" name="Int. J. Syst. Evol. Microbiol.">
        <title>The Global Catalogue of Microorganisms (GCM) 10K type strain sequencing project: providing services to taxonomists for standard genome sequencing and annotation.</title>
        <authorList>
            <consortium name="The Broad Institute Genomics Platform"/>
            <consortium name="The Broad Institute Genome Sequencing Center for Infectious Disease"/>
            <person name="Wu L."/>
            <person name="Ma J."/>
        </authorList>
    </citation>
    <scope>NUCLEOTIDE SEQUENCE [LARGE SCALE GENOMIC DNA]</scope>
    <source>
        <strain evidence="4">KCTC 23299</strain>
    </source>
</reference>
<dbReference type="SUPFAM" id="SSF52096">
    <property type="entry name" value="ClpP/crotonase"/>
    <property type="match status" value="1"/>
</dbReference>
<dbReference type="InterPro" id="IPR005151">
    <property type="entry name" value="Tail-specific_protease"/>
</dbReference>
<accession>A0ABW5ZYT4</accession>
<dbReference type="Pfam" id="PF03572">
    <property type="entry name" value="Peptidase_S41"/>
    <property type="match status" value="1"/>
</dbReference>
<dbReference type="RefSeq" id="WP_386093899.1">
    <property type="nucleotide sequence ID" value="NZ_JBHUOZ010000001.1"/>
</dbReference>
<name>A0ABW5ZYT4_9BACT</name>
<evidence type="ECO:0000256" key="1">
    <source>
        <dbReference type="SAM" id="SignalP"/>
    </source>
</evidence>
<proteinExistence type="predicted"/>
<dbReference type="Gene3D" id="3.90.226.10">
    <property type="entry name" value="2-enoyl-CoA Hydratase, Chain A, domain 1"/>
    <property type="match status" value="1"/>
</dbReference>
<evidence type="ECO:0000259" key="2">
    <source>
        <dbReference type="Pfam" id="PF03572"/>
    </source>
</evidence>
<dbReference type="EMBL" id="JBHUOZ010000001">
    <property type="protein sequence ID" value="MFD2918199.1"/>
    <property type="molecule type" value="Genomic_DNA"/>
</dbReference>
<dbReference type="Gene3D" id="2.30.42.10">
    <property type="match status" value="1"/>
</dbReference>
<feature type="chain" id="PRO_5045537391" evidence="1">
    <location>
        <begin position="21"/>
        <end position="589"/>
    </location>
</feature>
<organism evidence="3 4">
    <name type="scientific">Terrimonas rubra</name>
    <dbReference type="NCBI Taxonomy" id="1035890"/>
    <lineage>
        <taxon>Bacteria</taxon>
        <taxon>Pseudomonadati</taxon>
        <taxon>Bacteroidota</taxon>
        <taxon>Chitinophagia</taxon>
        <taxon>Chitinophagales</taxon>
        <taxon>Chitinophagaceae</taxon>
        <taxon>Terrimonas</taxon>
    </lineage>
</organism>
<dbReference type="SUPFAM" id="SSF50156">
    <property type="entry name" value="PDZ domain-like"/>
    <property type="match status" value="1"/>
</dbReference>
<feature type="signal peptide" evidence="1">
    <location>
        <begin position="1"/>
        <end position="20"/>
    </location>
</feature>
<comment type="caution">
    <text evidence="3">The sequence shown here is derived from an EMBL/GenBank/DDBJ whole genome shotgun (WGS) entry which is preliminary data.</text>
</comment>
<keyword evidence="1" id="KW-0732">Signal</keyword>
<sequence>MLKTAALCLLLSLVTLASSAQKIDQPAAYALYFKTWNFIKYYHPDFASGKLNADSIFLRYIDEIAKVQDKKTWNKFLQSSLLQFPLPAAIAEKDTAAAGNLLDKNVNFSWYTKSTLLDRKNKKRLAAIFKHRYQSANHYYLPALNFNSDIPNEKVYSFPKTENIPVPYRLLALAKMQGVVDYMYPHKYLMERNFDSLLLTQIIPALDCKDRKAYELILLTLSATLQDSHTYSFYEQLVHKRDIFNTAFFPPFAYKVFEDGITVTDIIIPENCQAADIKTGDYIVAINGKPVKERIEELASLLSVSNPPALLHYLSGYAGNLIWGLTNKDVKLVVLRNNQKTNANISFIGPGDNEGFKALNAYLSSRPGKQTKGEALTIIDHDFVYFKIFDTFRFIREVDDNNIDRHMDSLLTLVKNKKGIIFDMRGYPDWGGFAYTYLVKSFGTTPHRYARYYEVNKQTVGTYQYKPGIETYHQADLQVKNLPYPGKVVIIVNAETLSQSEWNTMNIQQLFPQAITVGEQSAGADGDSKTINLPGNYKLSFTGNAIFYNDGTEAQKAGVKINIPLKLTKDNFLPKGDYLLEKAIEVIKK</sequence>
<evidence type="ECO:0000313" key="3">
    <source>
        <dbReference type="EMBL" id="MFD2918199.1"/>
    </source>
</evidence>
<dbReference type="InterPro" id="IPR036034">
    <property type="entry name" value="PDZ_sf"/>
</dbReference>
<protein>
    <submittedName>
        <fullName evidence="3">S41 family peptidase</fullName>
    </submittedName>
</protein>
<dbReference type="InterPro" id="IPR029045">
    <property type="entry name" value="ClpP/crotonase-like_dom_sf"/>
</dbReference>
<keyword evidence="4" id="KW-1185">Reference proteome</keyword>
<feature type="domain" description="Tail specific protease" evidence="2">
    <location>
        <begin position="400"/>
        <end position="563"/>
    </location>
</feature>